<keyword evidence="6" id="KW-1185">Reference proteome</keyword>
<sequence>MAQYIPTLEYYSGGLPMACTMYASSECYFGLNLNLMCKPSEIAYTIMPNMAYFVLLPLESSASNLVDLSDVEICKEYKLIITTWSGLCRYKVNDVLHVNGFHNAGLQFCFVRRKNVLLSIESDKIDEAKLQKAIENTSLLLKEFNTRVVEYTSYVDTKQISGHYVIYRELLANDSANAPTVDVLNQCCLQMEESLNLVYR</sequence>
<dbReference type="InterPro" id="IPR004993">
    <property type="entry name" value="GH3"/>
</dbReference>
<evidence type="ECO:0000256" key="1">
    <source>
        <dbReference type="ARBA" id="ARBA00008068"/>
    </source>
</evidence>
<dbReference type="PANTHER" id="PTHR31901:SF7">
    <property type="entry name" value="INDOLE-3-ACETIC ACID-AMIDO SYNTHETASE GH3.2-RELATED"/>
    <property type="match status" value="1"/>
</dbReference>
<organism evidence="5 6">
    <name type="scientific">Hibiscus sabdariffa</name>
    <name type="common">roselle</name>
    <dbReference type="NCBI Taxonomy" id="183260"/>
    <lineage>
        <taxon>Eukaryota</taxon>
        <taxon>Viridiplantae</taxon>
        <taxon>Streptophyta</taxon>
        <taxon>Embryophyta</taxon>
        <taxon>Tracheophyta</taxon>
        <taxon>Spermatophyta</taxon>
        <taxon>Magnoliopsida</taxon>
        <taxon>eudicotyledons</taxon>
        <taxon>Gunneridae</taxon>
        <taxon>Pentapetalae</taxon>
        <taxon>rosids</taxon>
        <taxon>malvids</taxon>
        <taxon>Malvales</taxon>
        <taxon>Malvaceae</taxon>
        <taxon>Malvoideae</taxon>
        <taxon>Hibiscus</taxon>
    </lineage>
</organism>
<feature type="domain" description="GH3 middle" evidence="3">
    <location>
        <begin position="44"/>
        <end position="113"/>
    </location>
</feature>
<feature type="domain" description="GH3 C-terminal" evidence="4">
    <location>
        <begin position="129"/>
        <end position="200"/>
    </location>
</feature>
<dbReference type="InterPro" id="IPR055377">
    <property type="entry name" value="GH3_M"/>
</dbReference>
<dbReference type="Proteomes" id="UP001396334">
    <property type="component" value="Unassembled WGS sequence"/>
</dbReference>
<name>A0ABR1ZQY3_9ROSI</name>
<accession>A0ABR1ZQY3</accession>
<dbReference type="InterPro" id="IPR055378">
    <property type="entry name" value="GH3_C"/>
</dbReference>
<evidence type="ECO:0000313" key="6">
    <source>
        <dbReference type="Proteomes" id="UP001396334"/>
    </source>
</evidence>
<comment type="similarity">
    <text evidence="1">Belongs to the IAA-amido conjugating enzyme family.</text>
</comment>
<keyword evidence="2" id="KW-0436">Ligase</keyword>
<evidence type="ECO:0000313" key="5">
    <source>
        <dbReference type="EMBL" id="KAK8483109.1"/>
    </source>
</evidence>
<protein>
    <submittedName>
        <fullName evidence="5">Uncharacterized protein</fullName>
    </submittedName>
</protein>
<evidence type="ECO:0000259" key="4">
    <source>
        <dbReference type="Pfam" id="PF23572"/>
    </source>
</evidence>
<dbReference type="Pfam" id="PF23572">
    <property type="entry name" value="GH3_C"/>
    <property type="match status" value="1"/>
</dbReference>
<evidence type="ECO:0000259" key="3">
    <source>
        <dbReference type="Pfam" id="PF23571"/>
    </source>
</evidence>
<reference evidence="5 6" key="1">
    <citation type="journal article" date="2024" name="G3 (Bethesda)">
        <title>Genome assembly of Hibiscus sabdariffa L. provides insights into metabolisms of medicinal natural products.</title>
        <authorList>
            <person name="Kim T."/>
        </authorList>
    </citation>
    <scope>NUCLEOTIDE SEQUENCE [LARGE SCALE GENOMIC DNA]</scope>
    <source>
        <strain evidence="5">TK-2024</strain>
        <tissue evidence="5">Old leaves</tissue>
    </source>
</reference>
<dbReference type="PANTHER" id="PTHR31901">
    <property type="entry name" value="GH3 DOMAIN-CONTAINING PROTEIN"/>
    <property type="match status" value="1"/>
</dbReference>
<comment type="caution">
    <text evidence="5">The sequence shown here is derived from an EMBL/GenBank/DDBJ whole genome shotgun (WGS) entry which is preliminary data.</text>
</comment>
<proteinExistence type="inferred from homology"/>
<dbReference type="EMBL" id="JBBPBN010000705">
    <property type="protein sequence ID" value="KAK8483109.1"/>
    <property type="molecule type" value="Genomic_DNA"/>
</dbReference>
<dbReference type="Pfam" id="PF23571">
    <property type="entry name" value="GH3_M"/>
    <property type="match status" value="1"/>
</dbReference>
<evidence type="ECO:0000256" key="2">
    <source>
        <dbReference type="ARBA" id="ARBA00022598"/>
    </source>
</evidence>
<gene>
    <name evidence="5" type="ORF">V6N11_028893</name>
</gene>